<organism evidence="1 2">
    <name type="scientific">Panagrolaimus sp. JU765</name>
    <dbReference type="NCBI Taxonomy" id="591449"/>
    <lineage>
        <taxon>Eukaryota</taxon>
        <taxon>Metazoa</taxon>
        <taxon>Ecdysozoa</taxon>
        <taxon>Nematoda</taxon>
        <taxon>Chromadorea</taxon>
        <taxon>Rhabditida</taxon>
        <taxon>Tylenchina</taxon>
        <taxon>Panagrolaimomorpha</taxon>
        <taxon>Panagrolaimoidea</taxon>
        <taxon>Panagrolaimidae</taxon>
        <taxon>Panagrolaimus</taxon>
    </lineage>
</organism>
<evidence type="ECO:0000313" key="2">
    <source>
        <dbReference type="WBParaSite" id="JU765_v2.g3725.t1"/>
    </source>
</evidence>
<proteinExistence type="predicted"/>
<dbReference type="Proteomes" id="UP000887576">
    <property type="component" value="Unplaced"/>
</dbReference>
<accession>A0AC34R6F1</accession>
<protein>
    <submittedName>
        <fullName evidence="2">Uncharacterized protein</fullName>
    </submittedName>
</protein>
<sequence length="96" mass="10902">MFPAAHPMNDHRHPNLPSSTSKPDDESYWFILYVMDGIFGALTAIVWIAIFWKTKCFGKCQELEEGVNGIKNNEIVPDIIITQKTEKNDSNSTTDE</sequence>
<dbReference type="WBParaSite" id="JU765_v2.g3725.t1">
    <property type="protein sequence ID" value="JU765_v2.g3725.t1"/>
    <property type="gene ID" value="JU765_v2.g3725"/>
</dbReference>
<name>A0AC34R6F1_9BILA</name>
<evidence type="ECO:0000313" key="1">
    <source>
        <dbReference type="Proteomes" id="UP000887576"/>
    </source>
</evidence>
<reference evidence="2" key="1">
    <citation type="submission" date="2022-11" db="UniProtKB">
        <authorList>
            <consortium name="WormBaseParasite"/>
        </authorList>
    </citation>
    <scope>IDENTIFICATION</scope>
</reference>